<gene>
    <name evidence="2" type="ORF">GCM10009020_30340</name>
</gene>
<proteinExistence type="predicted"/>
<protein>
    <submittedName>
        <fullName evidence="2">Uncharacterized protein</fullName>
    </submittedName>
</protein>
<dbReference type="EMBL" id="BAAADV010000007">
    <property type="protein sequence ID" value="GAA0679689.1"/>
    <property type="molecule type" value="Genomic_DNA"/>
</dbReference>
<dbReference type="AlphaFoldDB" id="A0AAV3TDW1"/>
<sequence>MATDATERSEDVPWPQQILDSIWLLALAAILYWVLAYVVWGIVDILAVPMG</sequence>
<keyword evidence="1" id="KW-0472">Membrane</keyword>
<organism evidence="2 3">
    <name type="scientific">Natronoarchaeum mannanilyticum</name>
    <dbReference type="NCBI Taxonomy" id="926360"/>
    <lineage>
        <taxon>Archaea</taxon>
        <taxon>Methanobacteriati</taxon>
        <taxon>Methanobacteriota</taxon>
        <taxon>Stenosarchaea group</taxon>
        <taxon>Halobacteria</taxon>
        <taxon>Halobacteriales</taxon>
        <taxon>Natronoarchaeaceae</taxon>
    </lineage>
</organism>
<evidence type="ECO:0000313" key="2">
    <source>
        <dbReference type="EMBL" id="GAA0679689.1"/>
    </source>
</evidence>
<keyword evidence="1" id="KW-0812">Transmembrane</keyword>
<dbReference type="Proteomes" id="UP001500420">
    <property type="component" value="Unassembled WGS sequence"/>
</dbReference>
<evidence type="ECO:0000256" key="1">
    <source>
        <dbReference type="SAM" id="Phobius"/>
    </source>
</evidence>
<comment type="caution">
    <text evidence="2">The sequence shown here is derived from an EMBL/GenBank/DDBJ whole genome shotgun (WGS) entry which is preliminary data.</text>
</comment>
<accession>A0AAV3TDW1</accession>
<feature type="transmembrane region" description="Helical" evidence="1">
    <location>
        <begin position="22"/>
        <end position="48"/>
    </location>
</feature>
<keyword evidence="1" id="KW-1133">Transmembrane helix</keyword>
<evidence type="ECO:0000313" key="3">
    <source>
        <dbReference type="Proteomes" id="UP001500420"/>
    </source>
</evidence>
<keyword evidence="3" id="KW-1185">Reference proteome</keyword>
<reference evidence="2 3" key="1">
    <citation type="journal article" date="2019" name="Int. J. Syst. Evol. Microbiol.">
        <title>The Global Catalogue of Microorganisms (GCM) 10K type strain sequencing project: providing services to taxonomists for standard genome sequencing and annotation.</title>
        <authorList>
            <consortium name="The Broad Institute Genomics Platform"/>
            <consortium name="The Broad Institute Genome Sequencing Center for Infectious Disease"/>
            <person name="Wu L."/>
            <person name="Ma J."/>
        </authorList>
    </citation>
    <scope>NUCLEOTIDE SEQUENCE [LARGE SCALE GENOMIC DNA]</scope>
    <source>
        <strain evidence="2 3">JCM 16328</strain>
    </source>
</reference>
<name>A0AAV3TDW1_9EURY</name>
<dbReference type="RefSeq" id="WP_343774908.1">
    <property type="nucleotide sequence ID" value="NZ_BAAADV010000007.1"/>
</dbReference>